<evidence type="ECO:0000259" key="1">
    <source>
        <dbReference type="PROSITE" id="PS50181"/>
    </source>
</evidence>
<dbReference type="PROSITE" id="PS50181">
    <property type="entry name" value="FBOX"/>
    <property type="match status" value="1"/>
</dbReference>
<accession>A0A072V5B5</accession>
<evidence type="ECO:0000313" key="5">
    <source>
        <dbReference type="Proteomes" id="UP000002051"/>
    </source>
</evidence>
<dbReference type="InterPro" id="IPR036047">
    <property type="entry name" value="F-box-like_dom_sf"/>
</dbReference>
<dbReference type="Pfam" id="PF00646">
    <property type="entry name" value="F-box"/>
    <property type="match status" value="1"/>
</dbReference>
<dbReference type="EnsemblPlants" id="KEH33350">
    <property type="protein sequence ID" value="KEH33350"/>
    <property type="gene ID" value="MTR_3g436150"/>
</dbReference>
<dbReference type="CDD" id="cd22157">
    <property type="entry name" value="F-box_AtFBW1-like"/>
    <property type="match status" value="1"/>
</dbReference>
<dbReference type="KEGG" id="mtr:25490440"/>
<gene>
    <name evidence="4" type="primary">25490440</name>
    <name evidence="2" type="ordered locus">MTR_3g436150</name>
    <name evidence="3" type="ORF">MtrunA17_Chr3g0090591</name>
</gene>
<reference evidence="2 5" key="1">
    <citation type="journal article" date="2011" name="Nature">
        <title>The Medicago genome provides insight into the evolution of rhizobial symbioses.</title>
        <authorList>
            <person name="Young N.D."/>
            <person name="Debelle F."/>
            <person name="Oldroyd G.E."/>
            <person name="Geurts R."/>
            <person name="Cannon S.B."/>
            <person name="Udvardi M.K."/>
            <person name="Benedito V.A."/>
            <person name="Mayer K.F."/>
            <person name="Gouzy J."/>
            <person name="Schoof H."/>
            <person name="Van de Peer Y."/>
            <person name="Proost S."/>
            <person name="Cook D.R."/>
            <person name="Meyers B.C."/>
            <person name="Spannagl M."/>
            <person name="Cheung F."/>
            <person name="De Mita S."/>
            <person name="Krishnakumar V."/>
            <person name="Gundlach H."/>
            <person name="Zhou S."/>
            <person name="Mudge J."/>
            <person name="Bharti A.K."/>
            <person name="Murray J.D."/>
            <person name="Naoumkina M.A."/>
            <person name="Rosen B."/>
            <person name="Silverstein K.A."/>
            <person name="Tang H."/>
            <person name="Rombauts S."/>
            <person name="Zhao P.X."/>
            <person name="Zhou P."/>
            <person name="Barbe V."/>
            <person name="Bardou P."/>
            <person name="Bechner M."/>
            <person name="Bellec A."/>
            <person name="Berger A."/>
            <person name="Berges H."/>
            <person name="Bidwell S."/>
            <person name="Bisseling T."/>
            <person name="Choisne N."/>
            <person name="Couloux A."/>
            <person name="Denny R."/>
            <person name="Deshpande S."/>
            <person name="Dai X."/>
            <person name="Doyle J.J."/>
            <person name="Dudez A.M."/>
            <person name="Farmer A.D."/>
            <person name="Fouteau S."/>
            <person name="Franken C."/>
            <person name="Gibelin C."/>
            <person name="Gish J."/>
            <person name="Goldstein S."/>
            <person name="Gonzalez A.J."/>
            <person name="Green P.J."/>
            <person name="Hallab A."/>
            <person name="Hartog M."/>
            <person name="Hua A."/>
            <person name="Humphray S.J."/>
            <person name="Jeong D.H."/>
            <person name="Jing Y."/>
            <person name="Jocker A."/>
            <person name="Kenton S.M."/>
            <person name="Kim D.J."/>
            <person name="Klee K."/>
            <person name="Lai H."/>
            <person name="Lang C."/>
            <person name="Lin S."/>
            <person name="Macmil S.L."/>
            <person name="Magdelenat G."/>
            <person name="Matthews L."/>
            <person name="McCorrison J."/>
            <person name="Monaghan E.L."/>
            <person name="Mun J.H."/>
            <person name="Najar F.Z."/>
            <person name="Nicholson C."/>
            <person name="Noirot C."/>
            <person name="O'Bleness M."/>
            <person name="Paule C.R."/>
            <person name="Poulain J."/>
            <person name="Prion F."/>
            <person name="Qin B."/>
            <person name="Qu C."/>
            <person name="Retzel E.F."/>
            <person name="Riddle C."/>
            <person name="Sallet E."/>
            <person name="Samain S."/>
            <person name="Samson N."/>
            <person name="Sanders I."/>
            <person name="Saurat O."/>
            <person name="Scarpelli C."/>
            <person name="Schiex T."/>
            <person name="Segurens B."/>
            <person name="Severin A.J."/>
            <person name="Sherrier D.J."/>
            <person name="Shi R."/>
            <person name="Sims S."/>
            <person name="Singer S.R."/>
            <person name="Sinharoy S."/>
            <person name="Sterck L."/>
            <person name="Viollet A."/>
            <person name="Wang B.B."/>
            <person name="Wang K."/>
            <person name="Wang M."/>
            <person name="Wang X."/>
            <person name="Warfsmann J."/>
            <person name="Weissenbach J."/>
            <person name="White D.D."/>
            <person name="White J.D."/>
            <person name="Wiley G.B."/>
            <person name="Wincker P."/>
            <person name="Xing Y."/>
            <person name="Yang L."/>
            <person name="Yao Z."/>
            <person name="Ying F."/>
            <person name="Zhai J."/>
            <person name="Zhou L."/>
            <person name="Zuber A."/>
            <person name="Denarie J."/>
            <person name="Dixon R.A."/>
            <person name="May G.D."/>
            <person name="Schwartz D.C."/>
            <person name="Rogers J."/>
            <person name="Quetier F."/>
            <person name="Town C.D."/>
            <person name="Roe B.A."/>
        </authorList>
    </citation>
    <scope>NUCLEOTIDE SEQUENCE [LARGE SCALE GENOMIC DNA]</scope>
    <source>
        <strain evidence="2">A17</strain>
        <strain evidence="4 5">cv. Jemalong A17</strain>
    </source>
</reference>
<dbReference type="NCBIfam" id="TIGR01640">
    <property type="entry name" value="F_box_assoc_1"/>
    <property type="match status" value="1"/>
</dbReference>
<dbReference type="Pfam" id="PF07734">
    <property type="entry name" value="FBA_1"/>
    <property type="match status" value="1"/>
</dbReference>
<protein>
    <submittedName>
        <fullName evidence="2">F-box protein interaction domain protein</fullName>
    </submittedName>
    <submittedName>
        <fullName evidence="3">Putative F-box domain-containing protein</fullName>
    </submittedName>
</protein>
<dbReference type="SUPFAM" id="SSF81383">
    <property type="entry name" value="F-box domain"/>
    <property type="match status" value="1"/>
</dbReference>
<dbReference type="SMART" id="SM00256">
    <property type="entry name" value="FBOX"/>
    <property type="match status" value="1"/>
</dbReference>
<dbReference type="InterPro" id="IPR001810">
    <property type="entry name" value="F-box_dom"/>
</dbReference>
<dbReference type="InterPro" id="IPR017451">
    <property type="entry name" value="F-box-assoc_interact_dom"/>
</dbReference>
<keyword evidence="5" id="KW-1185">Reference proteome</keyword>
<dbReference type="Gramene" id="rna14380">
    <property type="protein sequence ID" value="RHN66409.1"/>
    <property type="gene ID" value="gene14380"/>
</dbReference>
<dbReference type="EMBL" id="CM001219">
    <property type="protein sequence ID" value="KEH33350.1"/>
    <property type="molecule type" value="Genomic_DNA"/>
</dbReference>
<dbReference type="HOGENOM" id="CLU_027176_1_4_1"/>
<sequence>MAWSRNPLPTLTSPPPSLSFGNSIHAPPLPTLPFDVIPEILCFLPVKFLLRSRCVCKSWNSLISDPKFAKKHFCMSSRQIYFISYKRLPTKYKFMSYTLDSLFTERATLQDVFEYSPNNCLGDRHVMNIYRSVCSCNGILCIADANDKGLIILLNPSIRKFKELPLLETPQSAMYGEFQTTLGFGYDSCTDNYKVVVLMRYEMRVGSGDYVYKTEVKIHILGTDFWKNIQEFPFGVVPIGQSKFVSGTINWLTSIDLDPKSPRFIVSFDLGKESFRKVLPPDNGGADIFLALGVLRDCLCLTSRDDTYFVKDVWVMREYGNRESWTKLFNVSYRGDPILSVIGEPLYIFEDNKVLLKFPGYFILKLIDSSNGTITSTEFYDSPEVCTKSLISPCS</sequence>
<dbReference type="InterPro" id="IPR006527">
    <property type="entry name" value="F-box-assoc_dom_typ1"/>
</dbReference>
<proteinExistence type="predicted"/>
<feature type="domain" description="F-box" evidence="1">
    <location>
        <begin position="26"/>
        <end position="72"/>
    </location>
</feature>
<evidence type="ECO:0000313" key="4">
    <source>
        <dbReference type="EnsemblPlants" id="KEH33350"/>
    </source>
</evidence>
<dbReference type="EMBL" id="PSQE01000003">
    <property type="protein sequence ID" value="RHN66409.1"/>
    <property type="molecule type" value="Genomic_DNA"/>
</dbReference>
<dbReference type="AlphaFoldDB" id="A0A072V5B5"/>
<dbReference type="InterPro" id="IPR050796">
    <property type="entry name" value="SCF_F-box_component"/>
</dbReference>
<reference evidence="2 5" key="2">
    <citation type="journal article" date="2014" name="BMC Genomics">
        <title>An improved genome release (version Mt4.0) for the model legume Medicago truncatula.</title>
        <authorList>
            <person name="Tang H."/>
            <person name="Krishnakumar V."/>
            <person name="Bidwell S."/>
            <person name="Rosen B."/>
            <person name="Chan A."/>
            <person name="Zhou S."/>
            <person name="Gentzbittel L."/>
            <person name="Childs K.L."/>
            <person name="Yandell M."/>
            <person name="Gundlach H."/>
            <person name="Mayer K.F."/>
            <person name="Schwartz D.C."/>
            <person name="Town C.D."/>
        </authorList>
    </citation>
    <scope>GENOME REANNOTATION</scope>
    <source>
        <strain evidence="2">A17</strain>
        <strain evidence="4 5">cv. Jemalong A17</strain>
    </source>
</reference>
<name>A0A072V5B5_MEDTR</name>
<dbReference type="STRING" id="3880.A0A072V5B5"/>
<dbReference type="PANTHER" id="PTHR31672:SF13">
    <property type="entry name" value="F-BOX PROTEIN CPR30-LIKE"/>
    <property type="match status" value="1"/>
</dbReference>
<dbReference type="Gene3D" id="1.20.1280.50">
    <property type="match status" value="1"/>
</dbReference>
<dbReference type="OrthoDB" id="591557at2759"/>
<dbReference type="Proteomes" id="UP000265566">
    <property type="component" value="Chromosome 3"/>
</dbReference>
<reference evidence="4" key="3">
    <citation type="submission" date="2015-04" db="UniProtKB">
        <authorList>
            <consortium name="EnsemblPlants"/>
        </authorList>
    </citation>
    <scope>IDENTIFICATION</scope>
    <source>
        <strain evidence="4">cv. Jemalong A17</strain>
    </source>
</reference>
<reference evidence="3" key="4">
    <citation type="journal article" date="2018" name="Nat. Plants">
        <title>Whole-genome landscape of Medicago truncatula symbiotic genes.</title>
        <authorList>
            <person name="Pecrix Y."/>
            <person name="Gamas P."/>
            <person name="Carrere S."/>
        </authorList>
    </citation>
    <scope>NUCLEOTIDE SEQUENCE</scope>
    <source>
        <tissue evidence="3">Leaves</tissue>
    </source>
</reference>
<dbReference type="PANTHER" id="PTHR31672">
    <property type="entry name" value="BNACNNG10540D PROTEIN"/>
    <property type="match status" value="1"/>
</dbReference>
<organism evidence="2 5">
    <name type="scientific">Medicago truncatula</name>
    <name type="common">Barrel medic</name>
    <name type="synonym">Medicago tribuloides</name>
    <dbReference type="NCBI Taxonomy" id="3880"/>
    <lineage>
        <taxon>Eukaryota</taxon>
        <taxon>Viridiplantae</taxon>
        <taxon>Streptophyta</taxon>
        <taxon>Embryophyta</taxon>
        <taxon>Tracheophyta</taxon>
        <taxon>Spermatophyta</taxon>
        <taxon>Magnoliopsida</taxon>
        <taxon>eudicotyledons</taxon>
        <taxon>Gunneridae</taxon>
        <taxon>Pentapetalae</taxon>
        <taxon>rosids</taxon>
        <taxon>fabids</taxon>
        <taxon>Fabales</taxon>
        <taxon>Fabaceae</taxon>
        <taxon>Papilionoideae</taxon>
        <taxon>50 kb inversion clade</taxon>
        <taxon>NPAAA clade</taxon>
        <taxon>Hologalegina</taxon>
        <taxon>IRL clade</taxon>
        <taxon>Trifolieae</taxon>
        <taxon>Medicago</taxon>
    </lineage>
</organism>
<evidence type="ECO:0000313" key="3">
    <source>
        <dbReference type="EMBL" id="RHN66409.1"/>
    </source>
</evidence>
<dbReference type="Proteomes" id="UP000002051">
    <property type="component" value="Chromosome 3"/>
</dbReference>
<evidence type="ECO:0000313" key="2">
    <source>
        <dbReference type="EMBL" id="KEH33350.1"/>
    </source>
</evidence>